<gene>
    <name evidence="2" type="ORF">CKAN_00841400</name>
</gene>
<evidence type="ECO:0000313" key="3">
    <source>
        <dbReference type="Proteomes" id="UP000283530"/>
    </source>
</evidence>
<sequence>MAATQVTISSFECRHNLAPLETPAEPLQVLLNARLIHISSSAAMADDSGFEILGALNCSATRACVCSYCEVLIIFHYDGNFEFDIIRPVYNGGKQKMKYLSTNITYGSLVAEAIEASNWDSSTKSLSIQYLHHNGRAFSLASIEDDNDVNRMIKASGQDTNGIYLYVSKSWNNGQCKGGEQYRFQRNDKHRCLLRKSRSVLINCNGKEVKDKTTVPELPTVDLQENNDMHFSTVRNITIPHHTLGQEIDVDNIKDGAKYGDENHFDENNFTGKIPVIVMGSDKSNIVGANPVNNAFPSSEHSSVNFIENMVPEESNVDIGNNSAHEMWVSREFLDRDTFRKTVAKFAIYGNFTLKHLKTNMYKVTACCKDQNCPWRIHASIVESGPQFKVRTYNLVHRCSKPMMGIAHKQVSALLISEFIMDRVRQNVNLKPKEIMNDYQMEYGTTISYKKAHIAKDIGVLQAFLSLTC</sequence>
<dbReference type="Pfam" id="PF03108">
    <property type="entry name" value="DBD_Tnp_Mut"/>
    <property type="match status" value="1"/>
</dbReference>
<organism evidence="2 3">
    <name type="scientific">Cinnamomum micranthum f. kanehirae</name>
    <dbReference type="NCBI Taxonomy" id="337451"/>
    <lineage>
        <taxon>Eukaryota</taxon>
        <taxon>Viridiplantae</taxon>
        <taxon>Streptophyta</taxon>
        <taxon>Embryophyta</taxon>
        <taxon>Tracheophyta</taxon>
        <taxon>Spermatophyta</taxon>
        <taxon>Magnoliopsida</taxon>
        <taxon>Magnoliidae</taxon>
        <taxon>Laurales</taxon>
        <taxon>Lauraceae</taxon>
        <taxon>Cinnamomum</taxon>
    </lineage>
</organism>
<comment type="caution">
    <text evidence="2">The sequence shown here is derived from an EMBL/GenBank/DDBJ whole genome shotgun (WGS) entry which is preliminary data.</text>
</comment>
<keyword evidence="3" id="KW-1185">Reference proteome</keyword>
<proteinExistence type="predicted"/>
<accession>A0A3S5WGJ3</accession>
<dbReference type="PANTHER" id="PTHR31973">
    <property type="entry name" value="POLYPROTEIN, PUTATIVE-RELATED"/>
    <property type="match status" value="1"/>
</dbReference>
<dbReference type="EMBL" id="QPKB01000003">
    <property type="protein sequence ID" value="RWR79815.1"/>
    <property type="molecule type" value="Genomic_DNA"/>
</dbReference>
<name>A0A3S5WGJ3_9MAGN</name>
<dbReference type="Proteomes" id="UP000283530">
    <property type="component" value="Unassembled WGS sequence"/>
</dbReference>
<dbReference type="InterPro" id="IPR004332">
    <property type="entry name" value="Transposase_MuDR"/>
</dbReference>
<dbReference type="AlphaFoldDB" id="A0A3S5WGJ3"/>
<feature type="domain" description="Transposase MuDR plant" evidence="1">
    <location>
        <begin position="328"/>
        <end position="390"/>
    </location>
</feature>
<dbReference type="OrthoDB" id="1904319at2759"/>
<evidence type="ECO:0000259" key="1">
    <source>
        <dbReference type="Pfam" id="PF03108"/>
    </source>
</evidence>
<protein>
    <submittedName>
        <fullName evidence="2">Oxysterol-binding protein 5</fullName>
    </submittedName>
</protein>
<reference evidence="2 3" key="1">
    <citation type="journal article" date="2019" name="Nat. Plants">
        <title>Stout camphor tree genome fills gaps in understanding of flowering plant genome evolution.</title>
        <authorList>
            <person name="Chaw S.M."/>
            <person name="Liu Y.C."/>
            <person name="Wu Y.W."/>
            <person name="Wang H.Y."/>
            <person name="Lin C.I."/>
            <person name="Wu C.S."/>
            <person name="Ke H.M."/>
            <person name="Chang L.Y."/>
            <person name="Hsu C.Y."/>
            <person name="Yang H.T."/>
            <person name="Sudianto E."/>
            <person name="Hsu M.H."/>
            <person name="Wu K.P."/>
            <person name="Wang L.N."/>
            <person name="Leebens-Mack J.H."/>
            <person name="Tsai I.J."/>
        </authorList>
    </citation>
    <scope>NUCLEOTIDE SEQUENCE [LARGE SCALE GENOMIC DNA]</scope>
    <source>
        <strain evidence="3">cv. Chaw 1501</strain>
        <tissue evidence="2">Young leaves</tissue>
    </source>
</reference>
<dbReference type="PANTHER" id="PTHR31973:SF187">
    <property type="entry name" value="MUTATOR TRANSPOSASE MUDRA PROTEIN"/>
    <property type="match status" value="1"/>
</dbReference>
<evidence type="ECO:0000313" key="2">
    <source>
        <dbReference type="EMBL" id="RWR79815.1"/>
    </source>
</evidence>